<reference evidence="1" key="1">
    <citation type="journal article" date="2015" name="Genome Biol. Evol.">
        <title>Organellar Genomes of White Spruce (Picea glauca): Assembly and Annotation.</title>
        <authorList>
            <person name="Jackman S.D."/>
            <person name="Warren R.L."/>
            <person name="Gibb E.A."/>
            <person name="Vandervalk B.P."/>
            <person name="Mohamadi H."/>
            <person name="Chu J."/>
            <person name="Raymond A."/>
            <person name="Pleasance S."/>
            <person name="Coope R."/>
            <person name="Wildung M.R."/>
            <person name="Ritland C.E."/>
            <person name="Bousquet J."/>
            <person name="Jones S.J."/>
            <person name="Bohlmann J."/>
            <person name="Birol I."/>
        </authorList>
    </citation>
    <scope>NUCLEOTIDE SEQUENCE [LARGE SCALE GENOMIC DNA]</scope>
    <source>
        <tissue evidence="1">Flushing bud</tissue>
    </source>
</reference>
<evidence type="ECO:0000313" key="1">
    <source>
        <dbReference type="EMBL" id="KUM47425.1"/>
    </source>
</evidence>
<comment type="caution">
    <text evidence="1">The sequence shown here is derived from an EMBL/GenBank/DDBJ whole genome shotgun (WGS) entry which is preliminary data.</text>
</comment>
<name>A0A101LY14_PICGL</name>
<geneLocation type="mitochondrion" evidence="1"/>
<dbReference type="AlphaFoldDB" id="A0A101LY14"/>
<dbReference type="EMBL" id="LKAM01000007">
    <property type="protein sequence ID" value="KUM47425.1"/>
    <property type="molecule type" value="Genomic_DNA"/>
</dbReference>
<protein>
    <submittedName>
        <fullName evidence="1">Uncharacterized protein</fullName>
    </submittedName>
</protein>
<gene>
    <name evidence="1" type="ORF">ABT39_MTgene5610</name>
</gene>
<sequence length="64" mass="7630">MFIVFHIFNFSYPLCYPIRIYRIYIILFSWILASQPTPKTNLLNVILKLTIWVIMSSGLRSSEF</sequence>
<organism evidence="1">
    <name type="scientific">Picea glauca</name>
    <name type="common">White spruce</name>
    <name type="synonym">Pinus glauca</name>
    <dbReference type="NCBI Taxonomy" id="3330"/>
    <lineage>
        <taxon>Eukaryota</taxon>
        <taxon>Viridiplantae</taxon>
        <taxon>Streptophyta</taxon>
        <taxon>Embryophyta</taxon>
        <taxon>Tracheophyta</taxon>
        <taxon>Spermatophyta</taxon>
        <taxon>Pinopsida</taxon>
        <taxon>Pinidae</taxon>
        <taxon>Conifers I</taxon>
        <taxon>Pinales</taxon>
        <taxon>Pinaceae</taxon>
        <taxon>Picea</taxon>
    </lineage>
</organism>
<keyword evidence="1" id="KW-0496">Mitochondrion</keyword>
<accession>A0A101LY14</accession>
<proteinExistence type="predicted"/>